<dbReference type="EMBL" id="UOFG01000235">
    <property type="protein sequence ID" value="VAW64553.1"/>
    <property type="molecule type" value="Genomic_DNA"/>
</dbReference>
<dbReference type="AlphaFoldDB" id="A0A3B0XK21"/>
<feature type="domain" description="Polymerase beta nucleotidyltransferase" evidence="1">
    <location>
        <begin position="18"/>
        <end position="106"/>
    </location>
</feature>
<evidence type="ECO:0000313" key="2">
    <source>
        <dbReference type="EMBL" id="VAW64553.1"/>
    </source>
</evidence>
<name>A0A3B0XK21_9ZZZZ</name>
<evidence type="ECO:0000259" key="1">
    <source>
        <dbReference type="Pfam" id="PF18765"/>
    </source>
</evidence>
<organism evidence="2">
    <name type="scientific">hydrothermal vent metagenome</name>
    <dbReference type="NCBI Taxonomy" id="652676"/>
    <lineage>
        <taxon>unclassified sequences</taxon>
        <taxon>metagenomes</taxon>
        <taxon>ecological metagenomes</taxon>
    </lineage>
</organism>
<dbReference type="InterPro" id="IPR043519">
    <property type="entry name" value="NT_sf"/>
</dbReference>
<dbReference type="InterPro" id="IPR052930">
    <property type="entry name" value="TA_antitoxin_MntA"/>
</dbReference>
<dbReference type="CDD" id="cd05403">
    <property type="entry name" value="NT_KNTase_like"/>
    <property type="match status" value="1"/>
</dbReference>
<dbReference type="PANTHER" id="PTHR43852:SF3">
    <property type="entry name" value="NUCLEOTIDYLTRANSFERASE"/>
    <property type="match status" value="1"/>
</dbReference>
<reference evidence="2" key="1">
    <citation type="submission" date="2018-06" db="EMBL/GenBank/DDBJ databases">
        <authorList>
            <person name="Zhirakovskaya E."/>
        </authorList>
    </citation>
    <scope>NUCLEOTIDE SEQUENCE</scope>
</reference>
<sequence length="141" mass="15877">MKHTDRHSFNESQADITQLQAFLKKEPGVELAIVYGSLASGNFTSESDVDLAIQKSEPLSKKQRMYIIEQTALITGRAVDLVDLSSVGEPLLGQILKYGKRLLGSDVHFAELGLKHVYAQADFVPYIERTLKERRDKWLNT</sequence>
<gene>
    <name evidence="2" type="ORF">MNBD_GAMMA11-280</name>
</gene>
<dbReference type="SUPFAM" id="SSF81301">
    <property type="entry name" value="Nucleotidyltransferase"/>
    <property type="match status" value="1"/>
</dbReference>
<accession>A0A3B0XK21</accession>
<dbReference type="PANTHER" id="PTHR43852">
    <property type="entry name" value="NUCLEOTIDYLTRANSFERASE"/>
    <property type="match status" value="1"/>
</dbReference>
<protein>
    <submittedName>
        <fullName evidence="2">DNA polymerase, beta-like region</fullName>
    </submittedName>
</protein>
<dbReference type="NCBIfam" id="NF047752">
    <property type="entry name" value="MntA_antitoxin"/>
    <property type="match status" value="1"/>
</dbReference>
<dbReference type="Pfam" id="PF18765">
    <property type="entry name" value="Polbeta"/>
    <property type="match status" value="1"/>
</dbReference>
<proteinExistence type="predicted"/>
<dbReference type="Gene3D" id="3.30.460.10">
    <property type="entry name" value="Beta Polymerase, domain 2"/>
    <property type="match status" value="1"/>
</dbReference>
<dbReference type="InterPro" id="IPR041633">
    <property type="entry name" value="Polbeta"/>
</dbReference>